<evidence type="ECO:0000313" key="1">
    <source>
        <dbReference type="EMBL" id="MPC93525.1"/>
    </source>
</evidence>
<gene>
    <name evidence="1" type="ORF">E2C01_088657</name>
</gene>
<organism evidence="1 2">
    <name type="scientific">Portunus trituberculatus</name>
    <name type="common">Swimming crab</name>
    <name type="synonym">Neptunus trituberculatus</name>
    <dbReference type="NCBI Taxonomy" id="210409"/>
    <lineage>
        <taxon>Eukaryota</taxon>
        <taxon>Metazoa</taxon>
        <taxon>Ecdysozoa</taxon>
        <taxon>Arthropoda</taxon>
        <taxon>Crustacea</taxon>
        <taxon>Multicrustacea</taxon>
        <taxon>Malacostraca</taxon>
        <taxon>Eumalacostraca</taxon>
        <taxon>Eucarida</taxon>
        <taxon>Decapoda</taxon>
        <taxon>Pleocyemata</taxon>
        <taxon>Brachyura</taxon>
        <taxon>Eubrachyura</taxon>
        <taxon>Portunoidea</taxon>
        <taxon>Portunidae</taxon>
        <taxon>Portuninae</taxon>
        <taxon>Portunus</taxon>
    </lineage>
</organism>
<dbReference type="Proteomes" id="UP000324222">
    <property type="component" value="Unassembled WGS sequence"/>
</dbReference>
<protein>
    <submittedName>
        <fullName evidence="1">Uncharacterized protein</fullName>
    </submittedName>
</protein>
<dbReference type="AlphaFoldDB" id="A0A5B7JG23"/>
<evidence type="ECO:0000313" key="2">
    <source>
        <dbReference type="Proteomes" id="UP000324222"/>
    </source>
</evidence>
<reference evidence="1 2" key="1">
    <citation type="submission" date="2019-05" db="EMBL/GenBank/DDBJ databases">
        <title>Another draft genome of Portunus trituberculatus and its Hox gene families provides insights of decapod evolution.</title>
        <authorList>
            <person name="Jeong J.-H."/>
            <person name="Song I."/>
            <person name="Kim S."/>
            <person name="Choi T."/>
            <person name="Kim D."/>
            <person name="Ryu S."/>
            <person name="Kim W."/>
        </authorList>
    </citation>
    <scope>NUCLEOTIDE SEQUENCE [LARGE SCALE GENOMIC DNA]</scope>
    <source>
        <tissue evidence="1">Muscle</tissue>
    </source>
</reference>
<proteinExistence type="predicted"/>
<accession>A0A5B7JG23</accession>
<sequence>MCLGTRATVHPPLVLQS</sequence>
<comment type="caution">
    <text evidence="1">The sequence shown here is derived from an EMBL/GenBank/DDBJ whole genome shotgun (WGS) entry which is preliminary data.</text>
</comment>
<dbReference type="EMBL" id="VSRR010095144">
    <property type="protein sequence ID" value="MPC93525.1"/>
    <property type="molecule type" value="Genomic_DNA"/>
</dbReference>
<name>A0A5B7JG23_PORTR</name>
<keyword evidence="2" id="KW-1185">Reference proteome</keyword>